<feature type="domain" description="Methyltransferase" evidence="1">
    <location>
        <begin position="42"/>
        <end position="139"/>
    </location>
</feature>
<sequence length="261" mass="29137">MGAIRTETSSLTIHWNPDLYDTSHGFVSQYGEDLVALLKPQQGERILDLGCGSGQLTHEISLSGARVTGIDNSESMIKKAQATYRNVQFVQASATEYLSVLPFDAVFSNAALHWILEKEKAVAKMAANLATGGRLVLEMGGAGNVAGITTALKQTLSTYGYTHQAHTVQWYFPTLGAYCSLLEEHGFRVNFASHFDRETELKDNENGIKDWLRMFAVSYLDGVTDTDSILEEVQQRLYPTHFRDGKWYADYKRLRILATKN</sequence>
<evidence type="ECO:0000313" key="2">
    <source>
        <dbReference type="EMBL" id="SEK20572.1"/>
    </source>
</evidence>
<dbReference type="Gene3D" id="3.40.50.150">
    <property type="entry name" value="Vaccinia Virus protein VP39"/>
    <property type="match status" value="1"/>
</dbReference>
<dbReference type="STRING" id="332977.SAMN05421740_101208"/>
<dbReference type="GO" id="GO:0032259">
    <property type="term" value="P:methylation"/>
    <property type="evidence" value="ECO:0007669"/>
    <property type="project" value="UniProtKB-KW"/>
</dbReference>
<evidence type="ECO:0000313" key="3">
    <source>
        <dbReference type="Proteomes" id="UP000198916"/>
    </source>
</evidence>
<dbReference type="AlphaFoldDB" id="A0A1H7F876"/>
<dbReference type="EMBL" id="FNZR01000001">
    <property type="protein sequence ID" value="SEK20572.1"/>
    <property type="molecule type" value="Genomic_DNA"/>
</dbReference>
<dbReference type="GO" id="GO:0008168">
    <property type="term" value="F:methyltransferase activity"/>
    <property type="evidence" value="ECO:0007669"/>
    <property type="project" value="UniProtKB-KW"/>
</dbReference>
<dbReference type="Proteomes" id="UP000198916">
    <property type="component" value="Unassembled WGS sequence"/>
</dbReference>
<organism evidence="2 3">
    <name type="scientific">Parapedobacter koreensis</name>
    <dbReference type="NCBI Taxonomy" id="332977"/>
    <lineage>
        <taxon>Bacteria</taxon>
        <taxon>Pseudomonadati</taxon>
        <taxon>Bacteroidota</taxon>
        <taxon>Sphingobacteriia</taxon>
        <taxon>Sphingobacteriales</taxon>
        <taxon>Sphingobacteriaceae</taxon>
        <taxon>Parapedobacter</taxon>
    </lineage>
</organism>
<dbReference type="InterPro" id="IPR029063">
    <property type="entry name" value="SAM-dependent_MTases_sf"/>
</dbReference>
<accession>A0A1H7F876</accession>
<reference evidence="3" key="1">
    <citation type="submission" date="2016-10" db="EMBL/GenBank/DDBJ databases">
        <authorList>
            <person name="Varghese N."/>
            <person name="Submissions S."/>
        </authorList>
    </citation>
    <scope>NUCLEOTIDE SEQUENCE [LARGE SCALE GENOMIC DNA]</scope>
    <source>
        <strain evidence="3">Jip14</strain>
    </source>
</reference>
<keyword evidence="3" id="KW-1185">Reference proteome</keyword>
<dbReference type="RefSeq" id="WP_090602078.1">
    <property type="nucleotide sequence ID" value="NZ_FNZR01000001.1"/>
</dbReference>
<gene>
    <name evidence="2" type="ORF">SAMN05421740_101208</name>
</gene>
<dbReference type="Pfam" id="PF13847">
    <property type="entry name" value="Methyltransf_31"/>
    <property type="match status" value="1"/>
</dbReference>
<name>A0A1H7F876_9SPHI</name>
<keyword evidence="2" id="KW-0489">Methyltransferase</keyword>
<dbReference type="OrthoDB" id="9789123at2"/>
<dbReference type="PANTHER" id="PTHR43861:SF1">
    <property type="entry name" value="TRANS-ACONITATE 2-METHYLTRANSFERASE"/>
    <property type="match status" value="1"/>
</dbReference>
<dbReference type="InterPro" id="IPR025714">
    <property type="entry name" value="Methyltranfer_dom"/>
</dbReference>
<dbReference type="SUPFAM" id="SSF53335">
    <property type="entry name" value="S-adenosyl-L-methionine-dependent methyltransferases"/>
    <property type="match status" value="1"/>
</dbReference>
<keyword evidence="2" id="KW-0808">Transferase</keyword>
<proteinExistence type="predicted"/>
<dbReference type="CDD" id="cd02440">
    <property type="entry name" value="AdoMet_MTases"/>
    <property type="match status" value="1"/>
</dbReference>
<evidence type="ECO:0000259" key="1">
    <source>
        <dbReference type="Pfam" id="PF13847"/>
    </source>
</evidence>
<protein>
    <submittedName>
        <fullName evidence="2">Trans-aconitate methyltransferase</fullName>
    </submittedName>
</protein>
<dbReference type="PANTHER" id="PTHR43861">
    <property type="entry name" value="TRANS-ACONITATE 2-METHYLTRANSFERASE-RELATED"/>
    <property type="match status" value="1"/>
</dbReference>